<keyword evidence="2" id="KW-1185">Reference proteome</keyword>
<name>A0AA87ZSL4_FICCA</name>
<dbReference type="EMBL" id="BTGU01000013">
    <property type="protein sequence ID" value="GMN41733.1"/>
    <property type="molecule type" value="Genomic_DNA"/>
</dbReference>
<evidence type="ECO:0000313" key="1">
    <source>
        <dbReference type="EMBL" id="GMN41733.1"/>
    </source>
</evidence>
<evidence type="ECO:0000313" key="2">
    <source>
        <dbReference type="Proteomes" id="UP001187192"/>
    </source>
</evidence>
<dbReference type="Proteomes" id="UP001187192">
    <property type="component" value="Unassembled WGS sequence"/>
</dbReference>
<dbReference type="AlphaFoldDB" id="A0AA87ZSL4"/>
<reference evidence="1" key="1">
    <citation type="submission" date="2023-07" db="EMBL/GenBank/DDBJ databases">
        <title>draft genome sequence of fig (Ficus carica).</title>
        <authorList>
            <person name="Takahashi T."/>
            <person name="Nishimura K."/>
        </authorList>
    </citation>
    <scope>NUCLEOTIDE SEQUENCE</scope>
</reference>
<protein>
    <submittedName>
        <fullName evidence="1">Uncharacterized protein</fullName>
    </submittedName>
</protein>
<accession>A0AA87ZSL4</accession>
<gene>
    <name evidence="1" type="ORF">TIFTF001_010960</name>
</gene>
<proteinExistence type="predicted"/>
<organism evidence="1 2">
    <name type="scientific">Ficus carica</name>
    <name type="common">Common fig</name>
    <dbReference type="NCBI Taxonomy" id="3494"/>
    <lineage>
        <taxon>Eukaryota</taxon>
        <taxon>Viridiplantae</taxon>
        <taxon>Streptophyta</taxon>
        <taxon>Embryophyta</taxon>
        <taxon>Tracheophyta</taxon>
        <taxon>Spermatophyta</taxon>
        <taxon>Magnoliopsida</taxon>
        <taxon>eudicotyledons</taxon>
        <taxon>Gunneridae</taxon>
        <taxon>Pentapetalae</taxon>
        <taxon>rosids</taxon>
        <taxon>fabids</taxon>
        <taxon>Rosales</taxon>
        <taxon>Moraceae</taxon>
        <taxon>Ficeae</taxon>
        <taxon>Ficus</taxon>
    </lineage>
</organism>
<comment type="caution">
    <text evidence="1">The sequence shown here is derived from an EMBL/GenBank/DDBJ whole genome shotgun (WGS) entry which is preliminary data.</text>
</comment>
<sequence>MTESAYVRGDGNDVIGSRLVEEPWVRVADADCADLRPQEVPHHLELLRRAQPLLCLLTCDGGRGGVGGFEFGWGCLGLSSVREGNDWV</sequence>